<dbReference type="Proteomes" id="UP000681722">
    <property type="component" value="Unassembled WGS sequence"/>
</dbReference>
<dbReference type="Proteomes" id="UP000677228">
    <property type="component" value="Unassembled WGS sequence"/>
</dbReference>
<evidence type="ECO:0000313" key="3">
    <source>
        <dbReference type="EMBL" id="CAF4039605.1"/>
    </source>
</evidence>
<gene>
    <name evidence="2" type="ORF">GPM918_LOCUS32525</name>
    <name evidence="1" type="ORF">OVA965_LOCUS25403</name>
    <name evidence="4" type="ORF">SRO942_LOCUS33193</name>
    <name evidence="3" type="ORF">TMI583_LOCUS26129</name>
</gene>
<dbReference type="OrthoDB" id="10012643at2759"/>
<accession>A0A815JVS7</accession>
<evidence type="ECO:0000313" key="5">
    <source>
        <dbReference type="Proteomes" id="UP000663829"/>
    </source>
</evidence>
<evidence type="ECO:0008006" key="6">
    <source>
        <dbReference type="Google" id="ProtNLM"/>
    </source>
</evidence>
<keyword evidence="5" id="KW-1185">Reference proteome</keyword>
<protein>
    <recommendedName>
        <fullName evidence="6">Kinetochore protein SPC25</fullName>
    </recommendedName>
</protein>
<dbReference type="EMBL" id="CAJNOQ010016659">
    <property type="protein sequence ID" value="CAF1385142.1"/>
    <property type="molecule type" value="Genomic_DNA"/>
</dbReference>
<dbReference type="EMBL" id="CAJOBC010082060">
    <property type="protein sequence ID" value="CAF4280300.1"/>
    <property type="molecule type" value="Genomic_DNA"/>
</dbReference>
<dbReference type="Proteomes" id="UP000663829">
    <property type="component" value="Unassembled WGS sequence"/>
</dbReference>
<dbReference type="Proteomes" id="UP000682733">
    <property type="component" value="Unassembled WGS sequence"/>
</dbReference>
<name>A0A815JVS7_9BILA</name>
<comment type="caution">
    <text evidence="2">The sequence shown here is derived from an EMBL/GenBank/DDBJ whole genome shotgun (WGS) entry which is preliminary data.</text>
</comment>
<organism evidence="2 5">
    <name type="scientific">Didymodactylos carnosus</name>
    <dbReference type="NCBI Taxonomy" id="1234261"/>
    <lineage>
        <taxon>Eukaryota</taxon>
        <taxon>Metazoa</taxon>
        <taxon>Spiralia</taxon>
        <taxon>Gnathifera</taxon>
        <taxon>Rotifera</taxon>
        <taxon>Eurotatoria</taxon>
        <taxon>Bdelloidea</taxon>
        <taxon>Philodinida</taxon>
        <taxon>Philodinidae</taxon>
        <taxon>Didymodactylos</taxon>
    </lineage>
</organism>
<evidence type="ECO:0000313" key="1">
    <source>
        <dbReference type="EMBL" id="CAF1231568.1"/>
    </source>
</evidence>
<reference evidence="2" key="1">
    <citation type="submission" date="2021-02" db="EMBL/GenBank/DDBJ databases">
        <authorList>
            <person name="Nowell W R."/>
        </authorList>
    </citation>
    <scope>NUCLEOTIDE SEQUENCE</scope>
</reference>
<dbReference type="EMBL" id="CAJOBA010037299">
    <property type="protein sequence ID" value="CAF4039605.1"/>
    <property type="molecule type" value="Genomic_DNA"/>
</dbReference>
<sequence>MDKLNQLLKDLEFEESENIEWEKECLQSSQIIQLISIKKHQDKQKYISTLRKSFINAIRQYRTEEFLLKSQNLLKNKQSVLLATKNSDEIKETMETLKQAKMQLDNDFQGIRGKQIRLQFKNLDSNDSNRTFDILIESVNQNGWKIIESCPEFPYYTQLNSVMQRQGLTSEHVVIIRKCIQKQLEK</sequence>
<proteinExistence type="predicted"/>
<dbReference type="AlphaFoldDB" id="A0A815JVS7"/>
<evidence type="ECO:0000313" key="2">
    <source>
        <dbReference type="EMBL" id="CAF1385142.1"/>
    </source>
</evidence>
<dbReference type="Gene3D" id="3.30.457.50">
    <property type="entry name" value="Chromosome segregation protein Spc25"/>
    <property type="match status" value="1"/>
</dbReference>
<dbReference type="EMBL" id="CAJNOK010015754">
    <property type="protein sequence ID" value="CAF1231568.1"/>
    <property type="molecule type" value="Genomic_DNA"/>
</dbReference>
<evidence type="ECO:0000313" key="4">
    <source>
        <dbReference type="EMBL" id="CAF4280300.1"/>
    </source>
</evidence>